<dbReference type="EMBL" id="FOYZ01000016">
    <property type="protein sequence ID" value="SFS02738.1"/>
    <property type="molecule type" value="Genomic_DNA"/>
</dbReference>
<reference evidence="3 4" key="1">
    <citation type="submission" date="2016-10" db="EMBL/GenBank/DDBJ databases">
        <authorList>
            <person name="de Groot N.N."/>
        </authorList>
    </citation>
    <scope>NUCLEOTIDE SEQUENCE [LARGE SCALE GENOMIC DNA]</scope>
    <source>
        <strain evidence="3 4">743A</strain>
    </source>
</reference>
<feature type="domain" description="Cyclic nucleotide-binding" evidence="2">
    <location>
        <begin position="1"/>
        <end position="68"/>
    </location>
</feature>
<evidence type="ECO:0000313" key="3">
    <source>
        <dbReference type="EMBL" id="SFS02738.1"/>
    </source>
</evidence>
<dbReference type="PROSITE" id="PS50042">
    <property type="entry name" value="CNMP_BINDING_3"/>
    <property type="match status" value="1"/>
</dbReference>
<dbReference type="STRING" id="37658.SAMN05661086_03295"/>
<evidence type="ECO:0000313" key="4">
    <source>
        <dbReference type="Proteomes" id="UP000199659"/>
    </source>
</evidence>
<keyword evidence="1" id="KW-0175">Coiled coil</keyword>
<evidence type="ECO:0000256" key="1">
    <source>
        <dbReference type="SAM" id="Coils"/>
    </source>
</evidence>
<dbReference type="InterPro" id="IPR000595">
    <property type="entry name" value="cNMP-bd_dom"/>
</dbReference>
<dbReference type="InterPro" id="IPR014710">
    <property type="entry name" value="RmlC-like_jellyroll"/>
</dbReference>
<dbReference type="Gene3D" id="2.60.120.10">
    <property type="entry name" value="Jelly Rolls"/>
    <property type="match status" value="1"/>
</dbReference>
<dbReference type="AlphaFoldDB" id="A0A1I6LHF5"/>
<feature type="coiled-coil region" evidence="1">
    <location>
        <begin position="306"/>
        <end position="333"/>
    </location>
</feature>
<protein>
    <submittedName>
        <fullName evidence="3">Cyclic nucleotide-binding domain-containing protein</fullName>
    </submittedName>
</protein>
<dbReference type="InterPro" id="IPR018490">
    <property type="entry name" value="cNMP-bd_dom_sf"/>
</dbReference>
<organism evidence="3 4">
    <name type="scientific">Anaeromicropila populeti</name>
    <dbReference type="NCBI Taxonomy" id="37658"/>
    <lineage>
        <taxon>Bacteria</taxon>
        <taxon>Bacillati</taxon>
        <taxon>Bacillota</taxon>
        <taxon>Clostridia</taxon>
        <taxon>Lachnospirales</taxon>
        <taxon>Lachnospiraceae</taxon>
        <taxon>Anaeromicropila</taxon>
    </lineage>
</organism>
<dbReference type="RefSeq" id="WP_092563259.1">
    <property type="nucleotide sequence ID" value="NZ_FOYZ01000016.1"/>
</dbReference>
<dbReference type="Pfam" id="PF00027">
    <property type="entry name" value="cNMP_binding"/>
    <property type="match status" value="1"/>
</dbReference>
<dbReference type="SUPFAM" id="SSF51206">
    <property type="entry name" value="cAMP-binding domain-like"/>
    <property type="match status" value="1"/>
</dbReference>
<evidence type="ECO:0000259" key="2">
    <source>
        <dbReference type="PROSITE" id="PS50042"/>
    </source>
</evidence>
<dbReference type="Proteomes" id="UP000199659">
    <property type="component" value="Unassembled WGS sequence"/>
</dbReference>
<keyword evidence="4" id="KW-1185">Reference proteome</keyword>
<accession>A0A1I6LHF5</accession>
<proteinExistence type="predicted"/>
<name>A0A1I6LHF5_9FIRM</name>
<sequence>MQELKINAVNQISKGGCIFQENNAADMVGIVIRGKVLIQNRGICTYVQSGAFIGVIDIFSNRYQSSYIAQEDVVVYIFPVKMEDDLEDVLAINKDYCGLMTASLSRLIARLAEVKTELTKIASEFYNFIKLHYQRYLMEGIKSGYVSKSIPVIDELEQYISVDEIDDMLLEYYCQCSKIPVEVHKAYFENRIICMHHVREEAVLLQSLYQECSALTCYIFEVMECLLSEDDLCFFKKAAQLYSDMSGTTGENLKRRGEVGKIIERLIDKINAVEVAVKNAAGIEISVNHDYLEKSYYEVLSGTSISSGEELAIEEAEDNKEEILKELKNSLEKILRYSEISEEKQLLFKEEILKFKKLEDKASTEDFTRLLRRQLSELYYEIYGLVFIKAYKENNRSHLIDLFLNYGFIDETLLSEEQVLQLYHLNLDLESMQPCKVYSMRDWLNAVYEEDKEPSKSEFDLDYYDALRDEKRLMKLSDAQFQEKSNDKRLKLEYEIKNMLMYNNRVSSGRITTFVPFLYEQVFFGRINKAFHSARDINAALNRFLNVDYSIFYRERLYSAPEKGIKKEYIMEQIFPDIILLPICGSHGVMWQEITGRRRNTPGRFLIPVLTEESLDNIIVQLMGRFRWELCRTIQGGSWNNIQYPSLTSEYYDYIQFYQKNRDLTPEKKEKLKSQIVRGRGNTREVFLLDYMSWIMREANGEIRLNKVARALMATYIPFPKAIRERIAVQPIFSEAMFRFERERSLKVKELEQRKRALEKDNVDIPQDILDTLDFYKEG</sequence>
<gene>
    <name evidence="3" type="ORF">SAMN05661086_03295</name>
</gene>